<protein>
    <recommendedName>
        <fullName evidence="3">UspA domain-containing protein</fullName>
    </recommendedName>
</protein>
<evidence type="ECO:0000313" key="1">
    <source>
        <dbReference type="EMBL" id="KAA8535510.1"/>
    </source>
</evidence>
<gene>
    <name evidence="1" type="ORF">F0562_030513</name>
</gene>
<dbReference type="AlphaFoldDB" id="A0A5J5AZ01"/>
<sequence length="158" mass="17752">METKAVEMTMVREGVVQQLEQQPLMADERKMMKVMVAINKSDGSFYALKWTLDNLFMSADFALASPDPNQDVGMITIVHVQQPFQAYIYPAGPVIYATTTVLESVRKAQEQITVAILSRALQICKDKPVKVETLILEGEGQSQEESPFQGFDDWCRGM</sequence>
<name>A0A5J5AZ01_9ASTE</name>
<evidence type="ECO:0008006" key="3">
    <source>
        <dbReference type="Google" id="ProtNLM"/>
    </source>
</evidence>
<evidence type="ECO:0000313" key="2">
    <source>
        <dbReference type="Proteomes" id="UP000325577"/>
    </source>
</evidence>
<dbReference type="SUPFAM" id="SSF52402">
    <property type="entry name" value="Adenine nucleotide alpha hydrolases-like"/>
    <property type="match status" value="1"/>
</dbReference>
<dbReference type="OrthoDB" id="843225at2759"/>
<dbReference type="PANTHER" id="PTHR31964:SF124">
    <property type="entry name" value="ADENINE NUCLEOTIDE ALPHA HYDROLASES-LIKE SUPERFAMILY PROTEIN"/>
    <property type="match status" value="1"/>
</dbReference>
<reference evidence="1 2" key="1">
    <citation type="submission" date="2019-09" db="EMBL/GenBank/DDBJ databases">
        <title>A chromosome-level genome assembly of the Chinese tupelo Nyssa sinensis.</title>
        <authorList>
            <person name="Yang X."/>
            <person name="Kang M."/>
            <person name="Yang Y."/>
            <person name="Xiong H."/>
            <person name="Wang M."/>
            <person name="Zhang Z."/>
            <person name="Wang Z."/>
            <person name="Wu H."/>
            <person name="Ma T."/>
            <person name="Liu J."/>
            <person name="Xi Z."/>
        </authorList>
    </citation>
    <scope>NUCLEOTIDE SEQUENCE [LARGE SCALE GENOMIC DNA]</scope>
    <source>
        <strain evidence="1">J267</strain>
        <tissue evidence="1">Leaf</tissue>
    </source>
</reference>
<organism evidence="1 2">
    <name type="scientific">Nyssa sinensis</name>
    <dbReference type="NCBI Taxonomy" id="561372"/>
    <lineage>
        <taxon>Eukaryota</taxon>
        <taxon>Viridiplantae</taxon>
        <taxon>Streptophyta</taxon>
        <taxon>Embryophyta</taxon>
        <taxon>Tracheophyta</taxon>
        <taxon>Spermatophyta</taxon>
        <taxon>Magnoliopsida</taxon>
        <taxon>eudicotyledons</taxon>
        <taxon>Gunneridae</taxon>
        <taxon>Pentapetalae</taxon>
        <taxon>asterids</taxon>
        <taxon>Cornales</taxon>
        <taxon>Nyssaceae</taxon>
        <taxon>Nyssa</taxon>
    </lineage>
</organism>
<proteinExistence type="predicted"/>
<accession>A0A5J5AZ01</accession>
<dbReference type="EMBL" id="CM018040">
    <property type="protein sequence ID" value="KAA8535510.1"/>
    <property type="molecule type" value="Genomic_DNA"/>
</dbReference>
<dbReference type="Proteomes" id="UP000325577">
    <property type="component" value="Linkage Group LG17"/>
</dbReference>
<keyword evidence="2" id="KW-1185">Reference proteome</keyword>
<dbReference type="Gene3D" id="3.40.50.12370">
    <property type="match status" value="1"/>
</dbReference>
<dbReference type="PANTHER" id="PTHR31964">
    <property type="entry name" value="ADENINE NUCLEOTIDE ALPHA HYDROLASES-LIKE SUPERFAMILY PROTEIN"/>
    <property type="match status" value="1"/>
</dbReference>